<dbReference type="SMART" id="SM00355">
    <property type="entry name" value="ZnF_C2H2"/>
    <property type="match status" value="4"/>
</dbReference>
<feature type="region of interest" description="Disordered" evidence="2">
    <location>
        <begin position="157"/>
        <end position="198"/>
    </location>
</feature>
<proteinExistence type="predicted"/>
<dbReference type="PROSITE" id="PS00028">
    <property type="entry name" value="ZINC_FINGER_C2H2_1"/>
    <property type="match status" value="4"/>
</dbReference>
<feature type="compositionally biased region" description="Polar residues" evidence="2">
    <location>
        <begin position="157"/>
        <end position="173"/>
    </location>
</feature>
<feature type="domain" description="C2H2-type" evidence="3">
    <location>
        <begin position="32"/>
        <end position="62"/>
    </location>
</feature>
<dbReference type="PANTHER" id="PTHR31912">
    <property type="entry name" value="IP13529P"/>
    <property type="match status" value="1"/>
</dbReference>
<keyword evidence="1" id="KW-0862">Zinc</keyword>
<dbReference type="PROSITE" id="PS50157">
    <property type="entry name" value="ZINC_FINGER_C2H2_2"/>
    <property type="match status" value="1"/>
</dbReference>
<dbReference type="AlphaFoldDB" id="A0AAN8KN00"/>
<dbReference type="EMBL" id="JAZGQO010000001">
    <property type="protein sequence ID" value="KAK6196112.1"/>
    <property type="molecule type" value="Genomic_DNA"/>
</dbReference>
<evidence type="ECO:0000313" key="4">
    <source>
        <dbReference type="EMBL" id="KAK6196112.1"/>
    </source>
</evidence>
<gene>
    <name evidence="4" type="ORF">SNE40_001401</name>
</gene>
<dbReference type="Proteomes" id="UP001347796">
    <property type="component" value="Unassembled WGS sequence"/>
</dbReference>
<reference evidence="4 5" key="1">
    <citation type="submission" date="2024-01" db="EMBL/GenBank/DDBJ databases">
        <title>The genome of the rayed Mediterranean limpet Patella caerulea (Linnaeus, 1758).</title>
        <authorList>
            <person name="Anh-Thu Weber A."/>
            <person name="Halstead-Nussloch G."/>
        </authorList>
    </citation>
    <scope>NUCLEOTIDE SEQUENCE [LARGE SCALE GENOMIC DNA]</scope>
    <source>
        <strain evidence="4">AATW-2023a</strain>
        <tissue evidence="4">Whole specimen</tissue>
    </source>
</reference>
<evidence type="ECO:0000256" key="2">
    <source>
        <dbReference type="SAM" id="MobiDB-lite"/>
    </source>
</evidence>
<keyword evidence="1" id="KW-0863">Zinc-finger</keyword>
<organism evidence="4 5">
    <name type="scientific">Patella caerulea</name>
    <name type="common">Rayed Mediterranean limpet</name>
    <dbReference type="NCBI Taxonomy" id="87958"/>
    <lineage>
        <taxon>Eukaryota</taxon>
        <taxon>Metazoa</taxon>
        <taxon>Spiralia</taxon>
        <taxon>Lophotrochozoa</taxon>
        <taxon>Mollusca</taxon>
        <taxon>Gastropoda</taxon>
        <taxon>Patellogastropoda</taxon>
        <taxon>Patelloidea</taxon>
        <taxon>Patellidae</taxon>
        <taxon>Patella</taxon>
    </lineage>
</organism>
<keyword evidence="5" id="KW-1185">Reference proteome</keyword>
<keyword evidence="1" id="KW-0479">Metal-binding</keyword>
<dbReference type="InterPro" id="IPR013087">
    <property type="entry name" value="Znf_C2H2_type"/>
</dbReference>
<comment type="caution">
    <text evidence="4">The sequence shown here is derived from an EMBL/GenBank/DDBJ whole genome shotgun (WGS) entry which is preliminary data.</text>
</comment>
<name>A0AAN8KN00_PATCE</name>
<feature type="compositionally biased region" description="Basic and acidic residues" evidence="2">
    <location>
        <begin position="174"/>
        <end position="198"/>
    </location>
</feature>
<sequence length="924" mass="106138">MYVCQFCKAELSSVRTYVSHYRLHGNVKNLIYPCCISNCSRTFVKFNSLSCHISRDHSGRPLQPESEIYQSLGVFHQSGLREVIMCCLPECRKKMHSIKQLISHCKTHLSSSDIQSMPCPYLSCSSQFKKHTSFTSHVSRKHRHSIEELKIVYKSAPINTDNGRPTSSVSNQDNVEHENYDSNFGHAHDGAPPEESERSDLSSLVTLELKSCTQKEFKNSLALFFLKMEAVHLIPVSTIQLIMSDISHLNSLSLDMLQSDIENRVSDPNEKLEIKTAFENNLFLNLLSDNGDMNTDFKRKKFFKQHFQFVEPLELNLGLDANNKKCVFHYVPVKETLKALLSNASFNSQYKNPIKNDLDNNIFTDVTNGQSFKTNKYFNENPNALKIVLYQDAFELVNPLGSAKKMFKLLGFYYTLLDIYPHNRSKIDTMQLAILCKENDFTQSGNDKKILEPLINDIVELSTGFVTTDGTLMKANVVCILGDNLGSHFMGGFITNFSNAEYMCRYCLLTQQVYIENPVSIRSATLRTKENFQDALQYITENDIIHHLGVKSECYFHKIEGFHVCNPGLPPCLGHDLFEGVIKYDLALFVKNLVKDKKWFNLETVNSLITSFKFIGLDLSNKPVPFKTKCETVGGHAVQIWTLLRFLPVILFEYVKDHDDTTWQAILLLRLITEYLCSQSISIDQVAILHHLLDEYIDIRQTLFSDVKLRPKHHYLHHYPYLIIQFGPLLRLLRVWTMRFESKHTYFKRCIRSSKNFKNVTKNLSEKHQFLQSYYLAGNLFPPEIIVENSVQLSLRLFGEDIKKLMFEKIGNIDGLAMSNSITIRGNTIKKGNFLLINCQNDNLGFGKVDFCVNNTKNTPYFVCEYYMSTRVNGLYEIGHTTCKSIICVAYGDVLDLFPLNSYKVGFKNVIALKHYPLILYDNK</sequence>
<evidence type="ECO:0000256" key="1">
    <source>
        <dbReference type="PROSITE-ProRule" id="PRU00042"/>
    </source>
</evidence>
<evidence type="ECO:0000313" key="5">
    <source>
        <dbReference type="Proteomes" id="UP001347796"/>
    </source>
</evidence>
<dbReference type="GO" id="GO:0008270">
    <property type="term" value="F:zinc ion binding"/>
    <property type="evidence" value="ECO:0007669"/>
    <property type="project" value="UniProtKB-KW"/>
</dbReference>
<protein>
    <recommendedName>
        <fullName evidence="3">C2H2-type domain-containing protein</fullName>
    </recommendedName>
</protein>
<evidence type="ECO:0000259" key="3">
    <source>
        <dbReference type="PROSITE" id="PS50157"/>
    </source>
</evidence>
<dbReference type="PANTHER" id="PTHR31912:SF35">
    <property type="entry name" value="C2H2-TYPE DOMAIN-CONTAINING PROTEIN"/>
    <property type="match status" value="1"/>
</dbReference>
<accession>A0AAN8KN00</accession>